<dbReference type="InterPro" id="IPR027417">
    <property type="entry name" value="P-loop_NTPase"/>
</dbReference>
<dbReference type="InterPro" id="IPR003439">
    <property type="entry name" value="ABC_transporter-like_ATP-bd"/>
</dbReference>
<evidence type="ECO:0000259" key="4">
    <source>
        <dbReference type="PROSITE" id="PS50893"/>
    </source>
</evidence>
<name>A0ABZ3F312_9HELI</name>
<protein>
    <submittedName>
        <fullName evidence="5">ABC transporter ATP-binding protein</fullName>
    </submittedName>
</protein>
<sequence length="251" mass="27412">MNEALKLSHINVSIGKKQILCDVSLAVNKGEICAILGANGSGKSTLLKAILGHLAYSGGMALNGECAHKLSIKERARIVSYVPQSHHINFPYNVLEVVLMGHFSHSALMYHSGDKQKAIESLEMLGIAHLSVQTYSRLSGGQKQLVLIARSLAQDTPIIVLDEPVSALDISHSFRLLEILSQLTDKSIIITSHHPEQCFIAHKIAMIKDGRLLHYGTPKETLCESHIKQLYGIDTQSVVLPNGGVYFCAKK</sequence>
<dbReference type="GO" id="GO:0005524">
    <property type="term" value="F:ATP binding"/>
    <property type="evidence" value="ECO:0007669"/>
    <property type="project" value="UniProtKB-KW"/>
</dbReference>
<dbReference type="CDD" id="cd03214">
    <property type="entry name" value="ABC_Iron-Siderophores_B12_Hemin"/>
    <property type="match status" value="1"/>
</dbReference>
<dbReference type="PROSITE" id="PS00211">
    <property type="entry name" value="ABC_TRANSPORTER_1"/>
    <property type="match status" value="1"/>
</dbReference>
<dbReference type="EMBL" id="CP145316">
    <property type="protein sequence ID" value="XAM17542.1"/>
    <property type="molecule type" value="Genomic_DNA"/>
</dbReference>
<proteinExistence type="predicted"/>
<dbReference type="PANTHER" id="PTHR42734:SF19">
    <property type="entry name" value="IRON COMPOUNDS ABC TRANSPORTER, ATP-BINDING PROTEIN"/>
    <property type="match status" value="1"/>
</dbReference>
<keyword evidence="1" id="KW-0813">Transport</keyword>
<dbReference type="Pfam" id="PF00005">
    <property type="entry name" value="ABC_tran"/>
    <property type="match status" value="1"/>
</dbReference>
<dbReference type="Proteomes" id="UP001434737">
    <property type="component" value="Chromosome"/>
</dbReference>
<gene>
    <name evidence="5" type="ORF">V3I05_07590</name>
</gene>
<dbReference type="SMART" id="SM00382">
    <property type="entry name" value="AAA"/>
    <property type="match status" value="1"/>
</dbReference>
<dbReference type="SUPFAM" id="SSF52540">
    <property type="entry name" value="P-loop containing nucleoside triphosphate hydrolases"/>
    <property type="match status" value="1"/>
</dbReference>
<evidence type="ECO:0000256" key="1">
    <source>
        <dbReference type="ARBA" id="ARBA00022448"/>
    </source>
</evidence>
<dbReference type="InterPro" id="IPR050153">
    <property type="entry name" value="Metal_Ion_Import_ABC"/>
</dbReference>
<dbReference type="Gene3D" id="3.40.50.300">
    <property type="entry name" value="P-loop containing nucleotide triphosphate hydrolases"/>
    <property type="match status" value="1"/>
</dbReference>
<dbReference type="InterPro" id="IPR003593">
    <property type="entry name" value="AAA+_ATPase"/>
</dbReference>
<dbReference type="PROSITE" id="PS50893">
    <property type="entry name" value="ABC_TRANSPORTER_2"/>
    <property type="match status" value="1"/>
</dbReference>
<keyword evidence="6" id="KW-1185">Reference proteome</keyword>
<evidence type="ECO:0000256" key="2">
    <source>
        <dbReference type="ARBA" id="ARBA00022741"/>
    </source>
</evidence>
<organism evidence="5 6">
    <name type="scientific">Helicobacter mastomyrinus</name>
    <dbReference type="NCBI Taxonomy" id="287948"/>
    <lineage>
        <taxon>Bacteria</taxon>
        <taxon>Pseudomonadati</taxon>
        <taxon>Campylobacterota</taxon>
        <taxon>Epsilonproteobacteria</taxon>
        <taxon>Campylobacterales</taxon>
        <taxon>Helicobacteraceae</taxon>
        <taxon>Helicobacter</taxon>
    </lineage>
</organism>
<dbReference type="PANTHER" id="PTHR42734">
    <property type="entry name" value="METAL TRANSPORT SYSTEM ATP-BINDING PROTEIN TM_0124-RELATED"/>
    <property type="match status" value="1"/>
</dbReference>
<accession>A0ABZ3F312</accession>
<keyword evidence="3 5" id="KW-0067">ATP-binding</keyword>
<dbReference type="InterPro" id="IPR017871">
    <property type="entry name" value="ABC_transporter-like_CS"/>
</dbReference>
<evidence type="ECO:0000313" key="6">
    <source>
        <dbReference type="Proteomes" id="UP001434737"/>
    </source>
</evidence>
<feature type="domain" description="ABC transporter" evidence="4">
    <location>
        <begin position="5"/>
        <end position="234"/>
    </location>
</feature>
<evidence type="ECO:0000256" key="3">
    <source>
        <dbReference type="ARBA" id="ARBA00022840"/>
    </source>
</evidence>
<dbReference type="RefSeq" id="WP_343353200.1">
    <property type="nucleotide sequence ID" value="NZ_CP145316.1"/>
</dbReference>
<reference evidence="5 6" key="1">
    <citation type="submission" date="2024-02" db="EMBL/GenBank/DDBJ databases">
        <title>Genome and pathogenicity analysis of Helicobacter mastomyrinus isolated from mice.</title>
        <authorList>
            <person name="Zhu L."/>
        </authorList>
    </citation>
    <scope>NUCLEOTIDE SEQUENCE [LARGE SCALE GENOMIC DNA]</scope>
    <source>
        <strain evidence="5 6">Hm-17</strain>
    </source>
</reference>
<keyword evidence="2" id="KW-0547">Nucleotide-binding</keyword>
<evidence type="ECO:0000313" key="5">
    <source>
        <dbReference type="EMBL" id="XAM17542.1"/>
    </source>
</evidence>